<dbReference type="InterPro" id="IPR027395">
    <property type="entry name" value="WH_DNA-bd_dom"/>
</dbReference>
<keyword evidence="3" id="KW-1185">Reference proteome</keyword>
<dbReference type="AlphaFoldDB" id="A0AA37SYS4"/>
<evidence type="ECO:0000259" key="1">
    <source>
        <dbReference type="Pfam" id="PF13601"/>
    </source>
</evidence>
<sequence>MDKLDTFKKIGKLEKLIHEPSRLAILTALMGCQQADFQFLLNLVGMTKGNLSSHLSKLESGGLIVVEKTYLGKRPITYLSLTEHGRKSVSKHWQILDDLRKSI</sequence>
<dbReference type="CDD" id="cd00090">
    <property type="entry name" value="HTH_ARSR"/>
    <property type="match status" value="1"/>
</dbReference>
<dbReference type="InterPro" id="IPR036390">
    <property type="entry name" value="WH_DNA-bd_sf"/>
</dbReference>
<protein>
    <submittedName>
        <fullName evidence="2">Transcriptional regulator</fullName>
    </submittedName>
</protein>
<name>A0AA37SYS4_9ALTE</name>
<dbReference type="Gene3D" id="1.10.10.10">
    <property type="entry name" value="Winged helix-like DNA-binding domain superfamily/Winged helix DNA-binding domain"/>
    <property type="match status" value="1"/>
</dbReference>
<evidence type="ECO:0000313" key="3">
    <source>
        <dbReference type="Proteomes" id="UP001156601"/>
    </source>
</evidence>
<dbReference type="Pfam" id="PF13601">
    <property type="entry name" value="HTH_34"/>
    <property type="match status" value="1"/>
</dbReference>
<dbReference type="GO" id="GO:0006355">
    <property type="term" value="P:regulation of DNA-templated transcription"/>
    <property type="evidence" value="ECO:0007669"/>
    <property type="project" value="UniProtKB-ARBA"/>
</dbReference>
<dbReference type="RefSeq" id="WP_284219100.1">
    <property type="nucleotide sequence ID" value="NZ_BSOT01000012.1"/>
</dbReference>
<proteinExistence type="predicted"/>
<dbReference type="EMBL" id="BSOT01000012">
    <property type="protein sequence ID" value="GLR72687.1"/>
    <property type="molecule type" value="Genomic_DNA"/>
</dbReference>
<reference evidence="2" key="2">
    <citation type="submission" date="2023-01" db="EMBL/GenBank/DDBJ databases">
        <title>Draft genome sequence of Agaribacter marinus strain NBRC 110023.</title>
        <authorList>
            <person name="Sun Q."/>
            <person name="Mori K."/>
        </authorList>
    </citation>
    <scope>NUCLEOTIDE SEQUENCE</scope>
    <source>
        <strain evidence="2">NBRC 110023</strain>
    </source>
</reference>
<gene>
    <name evidence="2" type="ORF">GCM10007852_35950</name>
</gene>
<dbReference type="PANTHER" id="PTHR37318">
    <property type="entry name" value="BSL7504 PROTEIN"/>
    <property type="match status" value="1"/>
</dbReference>
<dbReference type="InterPro" id="IPR011991">
    <property type="entry name" value="ArsR-like_HTH"/>
</dbReference>
<reference evidence="2" key="1">
    <citation type="journal article" date="2014" name="Int. J. Syst. Evol. Microbiol.">
        <title>Complete genome sequence of Corynebacterium casei LMG S-19264T (=DSM 44701T), isolated from a smear-ripened cheese.</title>
        <authorList>
            <consortium name="US DOE Joint Genome Institute (JGI-PGF)"/>
            <person name="Walter F."/>
            <person name="Albersmeier A."/>
            <person name="Kalinowski J."/>
            <person name="Ruckert C."/>
        </authorList>
    </citation>
    <scope>NUCLEOTIDE SEQUENCE</scope>
    <source>
        <strain evidence="2">NBRC 110023</strain>
    </source>
</reference>
<dbReference type="PANTHER" id="PTHR37318:SF1">
    <property type="entry name" value="BSL7504 PROTEIN"/>
    <property type="match status" value="1"/>
</dbReference>
<feature type="domain" description="Winged helix DNA-binding" evidence="1">
    <location>
        <begin position="22"/>
        <end position="98"/>
    </location>
</feature>
<accession>A0AA37SYS4</accession>
<comment type="caution">
    <text evidence="2">The sequence shown here is derived from an EMBL/GenBank/DDBJ whole genome shotgun (WGS) entry which is preliminary data.</text>
</comment>
<organism evidence="2 3">
    <name type="scientific">Agaribacter marinus</name>
    <dbReference type="NCBI Taxonomy" id="1431249"/>
    <lineage>
        <taxon>Bacteria</taxon>
        <taxon>Pseudomonadati</taxon>
        <taxon>Pseudomonadota</taxon>
        <taxon>Gammaproteobacteria</taxon>
        <taxon>Alteromonadales</taxon>
        <taxon>Alteromonadaceae</taxon>
        <taxon>Agaribacter</taxon>
    </lineage>
</organism>
<evidence type="ECO:0000313" key="2">
    <source>
        <dbReference type="EMBL" id="GLR72687.1"/>
    </source>
</evidence>
<dbReference type="Proteomes" id="UP001156601">
    <property type="component" value="Unassembled WGS sequence"/>
</dbReference>
<dbReference type="SUPFAM" id="SSF46785">
    <property type="entry name" value="Winged helix' DNA-binding domain"/>
    <property type="match status" value="1"/>
</dbReference>
<dbReference type="InterPro" id="IPR036388">
    <property type="entry name" value="WH-like_DNA-bd_sf"/>
</dbReference>